<accession>A0A147BPJ6</accession>
<dbReference type="AlphaFoldDB" id="A0A147BPJ6"/>
<reference evidence="1" key="1">
    <citation type="journal article" date="2018" name="PLoS Negl. Trop. Dis.">
        <title>Sialome diversity of ticks revealed by RNAseq of single tick salivary glands.</title>
        <authorList>
            <person name="Perner J."/>
            <person name="Kropackova S."/>
            <person name="Kopacek P."/>
            <person name="Ribeiro J.M."/>
        </authorList>
    </citation>
    <scope>NUCLEOTIDE SEQUENCE</scope>
    <source>
        <strain evidence="1">Siblings of single egg batch collected in Ceske Budejovice</strain>
        <tissue evidence="1">Salivary glands</tissue>
    </source>
</reference>
<sequence length="151" mass="16343">MLGHIGVLRGFGHVFLVEAGTPDGTSGSNVEPGCCCFFFSVLAVFWGDGCSERRLWRGGPDGKAASRPCVEQREPRRAAGLCDARIQKGKAAGAKRTLSSFLRFKAPFLLPRYALPAAVREKGSEASEAAQSIRQRSRQAVSQAWFQMALP</sequence>
<evidence type="ECO:0000313" key="1">
    <source>
        <dbReference type="EMBL" id="JAR92689.1"/>
    </source>
</evidence>
<proteinExistence type="predicted"/>
<organism evidence="1">
    <name type="scientific">Ixodes ricinus</name>
    <name type="common">Common tick</name>
    <name type="synonym">Acarus ricinus</name>
    <dbReference type="NCBI Taxonomy" id="34613"/>
    <lineage>
        <taxon>Eukaryota</taxon>
        <taxon>Metazoa</taxon>
        <taxon>Ecdysozoa</taxon>
        <taxon>Arthropoda</taxon>
        <taxon>Chelicerata</taxon>
        <taxon>Arachnida</taxon>
        <taxon>Acari</taxon>
        <taxon>Parasitiformes</taxon>
        <taxon>Ixodida</taxon>
        <taxon>Ixodoidea</taxon>
        <taxon>Ixodidae</taxon>
        <taxon>Ixodinae</taxon>
        <taxon>Ixodes</taxon>
    </lineage>
</organism>
<dbReference type="EMBL" id="GEGO01002715">
    <property type="protein sequence ID" value="JAR92689.1"/>
    <property type="molecule type" value="Transcribed_RNA"/>
</dbReference>
<name>A0A147BPJ6_IXORI</name>
<protein>
    <submittedName>
        <fullName evidence="1">Uncharacterized protein</fullName>
    </submittedName>
</protein>